<protein>
    <submittedName>
        <fullName evidence="1">Uncharacterized protein</fullName>
    </submittedName>
</protein>
<proteinExistence type="predicted"/>
<reference evidence="1" key="2">
    <citation type="journal article" date="2022" name="New Phytol.">
        <title>Evolutionary transition to the ectomycorrhizal habit in the genomes of a hyperdiverse lineage of mushroom-forming fungi.</title>
        <authorList>
            <person name="Looney B."/>
            <person name="Miyauchi S."/>
            <person name="Morin E."/>
            <person name="Drula E."/>
            <person name="Courty P.E."/>
            <person name="Kohler A."/>
            <person name="Kuo A."/>
            <person name="LaButti K."/>
            <person name="Pangilinan J."/>
            <person name="Lipzen A."/>
            <person name="Riley R."/>
            <person name="Andreopoulos W."/>
            <person name="He G."/>
            <person name="Johnson J."/>
            <person name="Nolan M."/>
            <person name="Tritt A."/>
            <person name="Barry K.W."/>
            <person name="Grigoriev I.V."/>
            <person name="Nagy L.G."/>
            <person name="Hibbett D."/>
            <person name="Henrissat B."/>
            <person name="Matheny P.B."/>
            <person name="Labbe J."/>
            <person name="Martin F.M."/>
        </authorList>
    </citation>
    <scope>NUCLEOTIDE SEQUENCE</scope>
    <source>
        <strain evidence="1">FP105234-sp</strain>
    </source>
</reference>
<comment type="caution">
    <text evidence="1">The sequence shown here is derived from an EMBL/GenBank/DDBJ whole genome shotgun (WGS) entry which is preliminary data.</text>
</comment>
<reference evidence="1" key="1">
    <citation type="submission" date="2021-02" db="EMBL/GenBank/DDBJ databases">
        <authorList>
            <consortium name="DOE Joint Genome Institute"/>
            <person name="Ahrendt S."/>
            <person name="Looney B.P."/>
            <person name="Miyauchi S."/>
            <person name="Morin E."/>
            <person name="Drula E."/>
            <person name="Courty P.E."/>
            <person name="Chicoki N."/>
            <person name="Fauchery L."/>
            <person name="Kohler A."/>
            <person name="Kuo A."/>
            <person name="Labutti K."/>
            <person name="Pangilinan J."/>
            <person name="Lipzen A."/>
            <person name="Riley R."/>
            <person name="Andreopoulos W."/>
            <person name="He G."/>
            <person name="Johnson J."/>
            <person name="Barry K.W."/>
            <person name="Grigoriev I.V."/>
            <person name="Nagy L."/>
            <person name="Hibbett D."/>
            <person name="Henrissat B."/>
            <person name="Matheny P.B."/>
            <person name="Labbe J."/>
            <person name="Martin F."/>
        </authorList>
    </citation>
    <scope>NUCLEOTIDE SEQUENCE</scope>
    <source>
        <strain evidence="1">FP105234-sp</strain>
    </source>
</reference>
<sequence>MDGEDWSGWNSWDPDFSEPSTSPASSSSSDSSRPPSVDPAIVKTIPHALRQPPVFPRNFIWTCPADKCHYEVNLVALTEENLLDLSPSDREFLAGPWTAHDPRLQDLWNDMVHRHLHKHLADLGIKVVPCRKTVGVICSRPSSAFLTVYLNLEVNLEWIDPKLHRNRKAKKPAPKPHEK</sequence>
<dbReference type="Proteomes" id="UP000814033">
    <property type="component" value="Unassembled WGS sequence"/>
</dbReference>
<organism evidence="1 2">
    <name type="scientific">Auriscalpium vulgare</name>
    <dbReference type="NCBI Taxonomy" id="40419"/>
    <lineage>
        <taxon>Eukaryota</taxon>
        <taxon>Fungi</taxon>
        <taxon>Dikarya</taxon>
        <taxon>Basidiomycota</taxon>
        <taxon>Agaricomycotina</taxon>
        <taxon>Agaricomycetes</taxon>
        <taxon>Russulales</taxon>
        <taxon>Auriscalpiaceae</taxon>
        <taxon>Auriscalpium</taxon>
    </lineage>
</organism>
<evidence type="ECO:0000313" key="1">
    <source>
        <dbReference type="EMBL" id="KAI0037900.1"/>
    </source>
</evidence>
<accession>A0ACB8R1G0</accession>
<keyword evidence="2" id="KW-1185">Reference proteome</keyword>
<evidence type="ECO:0000313" key="2">
    <source>
        <dbReference type="Proteomes" id="UP000814033"/>
    </source>
</evidence>
<name>A0ACB8R1G0_9AGAM</name>
<dbReference type="EMBL" id="MU276668">
    <property type="protein sequence ID" value="KAI0037900.1"/>
    <property type="molecule type" value="Genomic_DNA"/>
</dbReference>
<gene>
    <name evidence="1" type="ORF">FA95DRAFT_1613797</name>
</gene>